<dbReference type="InterPro" id="IPR039131">
    <property type="entry name" value="NDUFAF1"/>
</dbReference>
<dbReference type="RefSeq" id="WP_244888555.1">
    <property type="nucleotide sequence ID" value="NZ_FOBO01000014.1"/>
</dbReference>
<dbReference type="InterPro" id="IPR008979">
    <property type="entry name" value="Galactose-bd-like_sf"/>
</dbReference>
<dbReference type="Gene3D" id="2.60.120.430">
    <property type="entry name" value="Galactose-binding lectin"/>
    <property type="match status" value="1"/>
</dbReference>
<feature type="domain" description="NADH:ubiquinone oxidoreductase intermediate-associated protein 30" evidence="2">
    <location>
        <begin position="10"/>
        <end position="147"/>
    </location>
</feature>
<dbReference type="Proteomes" id="UP000182160">
    <property type="component" value="Unassembled WGS sequence"/>
</dbReference>
<name>A0A1H8F4Q1_9RHOB</name>
<evidence type="ECO:0000313" key="4">
    <source>
        <dbReference type="Proteomes" id="UP000182160"/>
    </source>
</evidence>
<accession>A0A1H8F4Q1</accession>
<dbReference type="AlphaFoldDB" id="A0A1H8F4Q1"/>
<comment type="similarity">
    <text evidence="1">Belongs to the CIA30 family.</text>
</comment>
<dbReference type="Pfam" id="PF08547">
    <property type="entry name" value="CIA30"/>
    <property type="match status" value="1"/>
</dbReference>
<sequence>MAEPSEMDLYPDWEFVPDAVMGGISDGDMTHETYQGREATVLRGDVSLDNNGGFIQIAFNLRSDGTGVDASAWDGIALDLCGNGETYDIRLRTDQLTRPWQSFRTGVQTTRQWQSVRIPFDAVAPHKTEATFDPRSLRRIGILAIGREFRAEIAVAGARLYRT</sequence>
<dbReference type="SUPFAM" id="SSF49785">
    <property type="entry name" value="Galactose-binding domain-like"/>
    <property type="match status" value="1"/>
</dbReference>
<gene>
    <name evidence="3" type="ORF">SAMN04488077_11468</name>
</gene>
<protein>
    <submittedName>
        <fullName evidence="3">Complex I intermediate-associated protein 30 (CIA30)</fullName>
    </submittedName>
</protein>
<evidence type="ECO:0000259" key="2">
    <source>
        <dbReference type="Pfam" id="PF08547"/>
    </source>
</evidence>
<dbReference type="EMBL" id="FOBO01000014">
    <property type="protein sequence ID" value="SEN26596.1"/>
    <property type="molecule type" value="Genomic_DNA"/>
</dbReference>
<dbReference type="PANTHER" id="PTHR13194:SF19">
    <property type="entry name" value="NAD(P)-BINDING ROSSMANN-FOLD SUPERFAMILY PROTEIN"/>
    <property type="match status" value="1"/>
</dbReference>
<reference evidence="3 4" key="1">
    <citation type="submission" date="2016-10" db="EMBL/GenBank/DDBJ databases">
        <authorList>
            <person name="de Groot N.N."/>
        </authorList>
    </citation>
    <scope>NUCLEOTIDE SEQUENCE [LARGE SCALE GENOMIC DNA]</scope>
    <source>
        <strain evidence="3 4">DSM 11457</strain>
    </source>
</reference>
<dbReference type="PANTHER" id="PTHR13194">
    <property type="entry name" value="COMPLEX I INTERMEDIATE-ASSOCIATED PROTEIN 30"/>
    <property type="match status" value="1"/>
</dbReference>
<evidence type="ECO:0000256" key="1">
    <source>
        <dbReference type="ARBA" id="ARBA00007884"/>
    </source>
</evidence>
<proteinExistence type="inferred from homology"/>
<evidence type="ECO:0000313" key="3">
    <source>
        <dbReference type="EMBL" id="SEN26596.1"/>
    </source>
</evidence>
<dbReference type="InterPro" id="IPR013857">
    <property type="entry name" value="NADH-UbQ_OxRdtase-assoc_prot30"/>
</dbReference>
<organism evidence="3 4">
    <name type="scientific">Roseovarius tolerans</name>
    <dbReference type="NCBI Taxonomy" id="74031"/>
    <lineage>
        <taxon>Bacteria</taxon>
        <taxon>Pseudomonadati</taxon>
        <taxon>Pseudomonadota</taxon>
        <taxon>Alphaproteobacteria</taxon>
        <taxon>Rhodobacterales</taxon>
        <taxon>Roseobacteraceae</taxon>
        <taxon>Roseovarius</taxon>
    </lineage>
</organism>